<reference evidence="3" key="2">
    <citation type="submission" date="2020-05" db="UniProtKB">
        <authorList>
            <consortium name="EnsemblMetazoa"/>
        </authorList>
    </citation>
    <scope>IDENTIFICATION</scope>
</reference>
<dbReference type="EMBL" id="ATLV01015081">
    <property type="status" value="NOT_ANNOTATED_CDS"/>
    <property type="molecule type" value="Genomic_DNA"/>
</dbReference>
<accession>A0A084VPY4</accession>
<feature type="compositionally biased region" description="Basic and acidic residues" evidence="1">
    <location>
        <begin position="76"/>
        <end position="87"/>
    </location>
</feature>
<evidence type="ECO:0000256" key="1">
    <source>
        <dbReference type="SAM" id="MobiDB-lite"/>
    </source>
</evidence>
<reference evidence="2 4" key="1">
    <citation type="journal article" date="2014" name="BMC Genomics">
        <title>Genome sequence of Anopheles sinensis provides insight into genetics basis of mosquito competence for malaria parasites.</title>
        <authorList>
            <person name="Zhou D."/>
            <person name="Zhang D."/>
            <person name="Ding G."/>
            <person name="Shi L."/>
            <person name="Hou Q."/>
            <person name="Ye Y."/>
            <person name="Xu Y."/>
            <person name="Zhou H."/>
            <person name="Xiong C."/>
            <person name="Li S."/>
            <person name="Yu J."/>
            <person name="Hong S."/>
            <person name="Yu X."/>
            <person name="Zou P."/>
            <person name="Chen C."/>
            <person name="Chang X."/>
            <person name="Wang W."/>
            <person name="Lv Y."/>
            <person name="Sun Y."/>
            <person name="Ma L."/>
            <person name="Shen B."/>
            <person name="Zhu C."/>
        </authorList>
    </citation>
    <scope>NUCLEOTIDE SEQUENCE [LARGE SCALE GENOMIC DNA]</scope>
</reference>
<keyword evidence="2" id="KW-0808">Transferase</keyword>
<feature type="region of interest" description="Disordered" evidence="1">
    <location>
        <begin position="35"/>
        <end position="54"/>
    </location>
</feature>
<keyword evidence="4" id="KW-1185">Reference proteome</keyword>
<dbReference type="AlphaFoldDB" id="A0A084VPY4"/>
<dbReference type="GO" id="GO:0016740">
    <property type="term" value="F:transferase activity"/>
    <property type="evidence" value="ECO:0007669"/>
    <property type="project" value="UniProtKB-KW"/>
</dbReference>
<evidence type="ECO:0000313" key="2">
    <source>
        <dbReference type="EMBL" id="KFB40028.1"/>
    </source>
</evidence>
<dbReference type="VEuPathDB" id="VectorBase:ASIC007487"/>
<dbReference type="EMBL" id="KE525001">
    <property type="protein sequence ID" value="KFB40028.1"/>
    <property type="molecule type" value="Genomic_DNA"/>
</dbReference>
<dbReference type="Proteomes" id="UP000030765">
    <property type="component" value="Unassembled WGS sequence"/>
</dbReference>
<evidence type="ECO:0000313" key="4">
    <source>
        <dbReference type="Proteomes" id="UP000030765"/>
    </source>
</evidence>
<organism evidence="2">
    <name type="scientific">Anopheles sinensis</name>
    <name type="common">Mosquito</name>
    <dbReference type="NCBI Taxonomy" id="74873"/>
    <lineage>
        <taxon>Eukaryota</taxon>
        <taxon>Metazoa</taxon>
        <taxon>Ecdysozoa</taxon>
        <taxon>Arthropoda</taxon>
        <taxon>Hexapoda</taxon>
        <taxon>Insecta</taxon>
        <taxon>Pterygota</taxon>
        <taxon>Neoptera</taxon>
        <taxon>Endopterygota</taxon>
        <taxon>Diptera</taxon>
        <taxon>Nematocera</taxon>
        <taxon>Culicoidea</taxon>
        <taxon>Culicidae</taxon>
        <taxon>Anophelinae</taxon>
        <taxon>Anopheles</taxon>
    </lineage>
</organism>
<name>A0A084VPY4_ANOSI</name>
<feature type="region of interest" description="Disordered" evidence="1">
    <location>
        <begin position="66"/>
        <end position="93"/>
    </location>
</feature>
<dbReference type="EnsemblMetazoa" id="ASIC007487-RA">
    <property type="protein sequence ID" value="ASIC007487-PA"/>
    <property type="gene ID" value="ASIC007487"/>
</dbReference>
<evidence type="ECO:0000313" key="3">
    <source>
        <dbReference type="EnsemblMetazoa" id="ASIC007487-PA"/>
    </source>
</evidence>
<proteinExistence type="predicted"/>
<protein>
    <submittedName>
        <fullName evidence="2 3">UDP-N-acetylglucosamine 1-carboxyvinyltransferase</fullName>
    </submittedName>
</protein>
<sequence length="93" mass="10012">MARNVADVPQLPHRPGFSSIVPTPVLSLRAIEQKERVTSETYPPPRSRHIPTPHFCGASEKTTILASGSVNGGHRGGADAVDKENPKQYKTGL</sequence>
<gene>
    <name evidence="2" type="ORF">ZHAS_00007487</name>
</gene>